<dbReference type="GO" id="GO:0072562">
    <property type="term" value="C:blood microparticle"/>
    <property type="evidence" value="ECO:0007669"/>
    <property type="project" value="TreeGrafter"/>
</dbReference>
<evidence type="ECO:0000256" key="5">
    <source>
        <dbReference type="SAM" id="SignalP"/>
    </source>
</evidence>
<evidence type="ECO:0000256" key="1">
    <source>
        <dbReference type="ARBA" id="ARBA00004613"/>
    </source>
</evidence>
<dbReference type="OMA" id="HEECCRG"/>
<dbReference type="InterPro" id="IPR020857">
    <property type="entry name" value="Serum_albumin_CS"/>
</dbReference>
<evidence type="ECO:0000256" key="3">
    <source>
        <dbReference type="ARBA" id="ARBA00022737"/>
    </source>
</evidence>
<dbReference type="Bgee" id="ENSELUG00000024322">
    <property type="expression patterns" value="Expressed in embryo and 5 other cell types or tissues"/>
</dbReference>
<dbReference type="OrthoDB" id="9875082at2759"/>
<proteinExistence type="predicted"/>
<feature type="domain" description="Albumin" evidence="6">
    <location>
        <begin position="404"/>
        <end position="602"/>
    </location>
</feature>
<dbReference type="GO" id="GO:0036094">
    <property type="term" value="F:small molecule binding"/>
    <property type="evidence" value="ECO:0007669"/>
    <property type="project" value="TreeGrafter"/>
</dbReference>
<comment type="subcellular location">
    <subcellularLocation>
        <location evidence="1">Secreted</location>
    </subcellularLocation>
</comment>
<dbReference type="CDD" id="cd00015">
    <property type="entry name" value="ALBUMIN"/>
    <property type="match status" value="2"/>
</dbReference>
<dbReference type="SMR" id="A0A3P9AQ62"/>
<dbReference type="SUPFAM" id="SSF48552">
    <property type="entry name" value="Serum albumin-like"/>
    <property type="match status" value="3"/>
</dbReference>
<evidence type="ECO:0000256" key="4">
    <source>
        <dbReference type="ARBA" id="ARBA00023157"/>
    </source>
</evidence>
<evidence type="ECO:0000313" key="7">
    <source>
        <dbReference type="Ensembl" id="ENSELUP00000042910.1"/>
    </source>
</evidence>
<gene>
    <name evidence="7" type="primary">ALB</name>
</gene>
<accession>A0A3P9AQ62</accession>
<organism evidence="7 8">
    <name type="scientific">Esox lucius</name>
    <name type="common">Northern pike</name>
    <dbReference type="NCBI Taxonomy" id="8010"/>
    <lineage>
        <taxon>Eukaryota</taxon>
        <taxon>Metazoa</taxon>
        <taxon>Chordata</taxon>
        <taxon>Craniata</taxon>
        <taxon>Vertebrata</taxon>
        <taxon>Euteleostomi</taxon>
        <taxon>Actinopterygii</taxon>
        <taxon>Neopterygii</taxon>
        <taxon>Teleostei</taxon>
        <taxon>Protacanthopterygii</taxon>
        <taxon>Esociformes</taxon>
        <taxon>Esocidae</taxon>
        <taxon>Esox</taxon>
    </lineage>
</organism>
<dbReference type="PANTHER" id="PTHR11385">
    <property type="entry name" value="SERUM ALBUMIN-RELATED"/>
    <property type="match status" value="1"/>
</dbReference>
<dbReference type="InterPro" id="IPR000264">
    <property type="entry name" value="ALB/AFP/VDB"/>
</dbReference>
<protein>
    <recommendedName>
        <fullName evidence="6">Albumin domain-containing protein</fullName>
    </recommendedName>
</protein>
<dbReference type="Pfam" id="PF00273">
    <property type="entry name" value="Serum_albumin"/>
    <property type="match status" value="3"/>
</dbReference>
<dbReference type="GeneTree" id="ENSGT00390000000113"/>
<dbReference type="InterPro" id="IPR014760">
    <property type="entry name" value="Serum_albumin_N"/>
</dbReference>
<reference evidence="7" key="3">
    <citation type="submission" date="2025-08" db="UniProtKB">
        <authorList>
            <consortium name="Ensembl"/>
        </authorList>
    </citation>
    <scope>IDENTIFICATION</scope>
</reference>
<dbReference type="PANTHER" id="PTHR11385:SF14">
    <property type="entry name" value="AFAMIN"/>
    <property type="match status" value="1"/>
</dbReference>
<dbReference type="STRING" id="8010.ENSELUP00000042910"/>
<keyword evidence="3" id="KW-0677">Repeat</keyword>
<dbReference type="KEGG" id="els:105014523"/>
<keyword evidence="4" id="KW-1015">Disulfide bond</keyword>
<feature type="chain" id="PRO_5018089126" description="Albumin domain-containing protein" evidence="5">
    <location>
        <begin position="22"/>
        <end position="610"/>
    </location>
</feature>
<keyword evidence="5" id="KW-0732">Signal</keyword>
<feature type="domain" description="Albumin" evidence="6">
    <location>
        <begin position="208"/>
        <end position="400"/>
    </location>
</feature>
<dbReference type="Gene3D" id="1.10.246.10">
    <property type="match status" value="6"/>
</dbReference>
<keyword evidence="8" id="KW-1185">Reference proteome</keyword>
<dbReference type="Proteomes" id="UP000265140">
    <property type="component" value="Chromosome 13"/>
</dbReference>
<dbReference type="FunCoup" id="A0A3P9AQ62">
    <property type="interactions" value="769"/>
</dbReference>
<sequence>MQWLDVSCLLTLFILSAGAQSQNQVCTVFTEAKKDGFEAMALVGLAQNLPDSLLVDMVPLVQQAFSMGVLCCSDEPPKDCNRDVADLFQSAVCSSETLVETSNLTHCCEKTGSERTDCFVDHKAKIPRDLSFTSESPAADQCEDFKKDRKGFIERFIFRFSKRNPMLPPHVILAITKAYGEVLATCCGKEEAEAQTCFQTKKPTFQYAVRNRVNEIKALCITQNKYGDRIVKAKKLIQYSQKMPQASFPEMSSIVDKIVMTTAPCCSGDMVTCMKWRKILMDEVCGNRSVLSRVAGLKACCKEHAIDRGSCVEAMKPDAKPESLSVYYDLHTHIAQICLTFTKTPDAALAQLIYEISVRHPESSQQVILRFVKEAEQAFLRCCQREDQAGCVKTAMAGCDINKKITEEIEYYKKMCAAEATLKDDNFEKSMIVYYTRIMPQASFAQLHMVSQTLADVFHGCCNDEPNGFLLPCAEEKLTNILDAICNDYDYSSFNPRIAHCCNQSYSTRRPCFLALHPDADFTPPGLVSNTFPMGPELCTDDRKKLLLSGKRLLYGLVRHKTNITEDHLKTISANYHAMREMCCATEDHGACFTQEAPKLVSESAKLVNV</sequence>
<dbReference type="PROSITE" id="PS00212">
    <property type="entry name" value="ALBUMIN_1"/>
    <property type="match status" value="1"/>
</dbReference>
<reference evidence="8" key="1">
    <citation type="journal article" date="2014" name="PLoS ONE">
        <title>The genome and linkage map of the northern pike (Esox lucius): conserved synteny revealed between the salmonid sister group and the Neoteleostei.</title>
        <authorList>
            <person name="Rondeau E.B."/>
            <person name="Minkley D.R."/>
            <person name="Leong J.S."/>
            <person name="Messmer A.M."/>
            <person name="Jantzen J.R."/>
            <person name="von Schalburg K.R."/>
            <person name="Lemon C."/>
            <person name="Bird N.H."/>
            <person name="Koop B.F."/>
        </authorList>
    </citation>
    <scope>NUCLEOTIDE SEQUENCE</scope>
</reference>
<dbReference type="InterPro" id="IPR020858">
    <property type="entry name" value="Serum_albumin-like"/>
</dbReference>
<feature type="signal peptide" evidence="5">
    <location>
        <begin position="1"/>
        <end position="21"/>
    </location>
</feature>
<dbReference type="PRINTS" id="PR00802">
    <property type="entry name" value="SERUMALBUMIN"/>
</dbReference>
<evidence type="ECO:0000256" key="2">
    <source>
        <dbReference type="ARBA" id="ARBA00022525"/>
    </source>
</evidence>
<reference evidence="7" key="4">
    <citation type="submission" date="2025-09" db="UniProtKB">
        <authorList>
            <consortium name="Ensembl"/>
        </authorList>
    </citation>
    <scope>IDENTIFICATION</scope>
</reference>
<name>A0A3P9AQ62_ESOLU</name>
<feature type="domain" description="Albumin" evidence="6">
    <location>
        <begin position="13"/>
        <end position="206"/>
    </location>
</feature>
<evidence type="ECO:0000259" key="6">
    <source>
        <dbReference type="PROSITE" id="PS51438"/>
    </source>
</evidence>
<dbReference type="GO" id="GO:0005737">
    <property type="term" value="C:cytoplasm"/>
    <property type="evidence" value="ECO:0007669"/>
    <property type="project" value="TreeGrafter"/>
</dbReference>
<dbReference type="PROSITE" id="PS51438">
    <property type="entry name" value="ALBUMIN_2"/>
    <property type="match status" value="3"/>
</dbReference>
<dbReference type="InParanoid" id="A0A3P9AQ62"/>
<dbReference type="AlphaFoldDB" id="A0A3P9AQ62"/>
<keyword evidence="2" id="KW-0964">Secreted</keyword>
<reference evidence="7" key="2">
    <citation type="submission" date="2020-02" db="EMBL/GenBank/DDBJ databases">
        <title>Esox lucius (northern pike) genome, fEsoLuc1, primary haplotype.</title>
        <authorList>
            <person name="Myers G."/>
            <person name="Karagic N."/>
            <person name="Meyer A."/>
            <person name="Pippel M."/>
            <person name="Reichard M."/>
            <person name="Winkler S."/>
            <person name="Tracey A."/>
            <person name="Sims Y."/>
            <person name="Howe K."/>
            <person name="Rhie A."/>
            <person name="Formenti G."/>
            <person name="Durbin R."/>
            <person name="Fedrigo O."/>
            <person name="Jarvis E.D."/>
        </authorList>
    </citation>
    <scope>NUCLEOTIDE SEQUENCE [LARGE SCALE GENOMIC DNA]</scope>
</reference>
<evidence type="ECO:0000313" key="8">
    <source>
        <dbReference type="Proteomes" id="UP000265140"/>
    </source>
</evidence>
<dbReference type="SMART" id="SM00103">
    <property type="entry name" value="ALBUMIN"/>
    <property type="match status" value="3"/>
</dbReference>
<dbReference type="Ensembl" id="ENSELUT00000043666.3">
    <property type="protein sequence ID" value="ENSELUP00000042910.1"/>
    <property type="gene ID" value="ENSELUG00000024322.3"/>
</dbReference>